<evidence type="ECO:0000313" key="2">
    <source>
        <dbReference type="EMBL" id="RHC85057.1"/>
    </source>
</evidence>
<protein>
    <submittedName>
        <fullName evidence="2">N-acetyltransferase</fullName>
    </submittedName>
</protein>
<dbReference type="AlphaFoldDB" id="A0A3E4ZLR8"/>
<dbReference type="PANTHER" id="PTHR43415">
    <property type="entry name" value="SPERMIDINE N(1)-ACETYLTRANSFERASE"/>
    <property type="match status" value="1"/>
</dbReference>
<comment type="caution">
    <text evidence="2">The sequence shown here is derived from an EMBL/GenBank/DDBJ whole genome shotgun (WGS) entry which is preliminary data.</text>
</comment>
<accession>A0A3E4ZLR8</accession>
<dbReference type="InterPro" id="IPR019432">
    <property type="entry name" value="Acyltransferase_MbtK/IucB-like"/>
</dbReference>
<comment type="pathway">
    <text evidence="1">Siderophore biosynthesis.</text>
</comment>
<dbReference type="GO" id="GO:0016747">
    <property type="term" value="F:acyltransferase activity, transferring groups other than amino-acyl groups"/>
    <property type="evidence" value="ECO:0007669"/>
    <property type="project" value="InterPro"/>
</dbReference>
<dbReference type="Gene3D" id="3.40.630.30">
    <property type="match status" value="1"/>
</dbReference>
<dbReference type="Pfam" id="PF13302">
    <property type="entry name" value="Acetyltransf_3"/>
    <property type="match status" value="1"/>
</dbReference>
<dbReference type="Proteomes" id="UP000286260">
    <property type="component" value="Unassembled WGS sequence"/>
</dbReference>
<evidence type="ECO:0000313" key="3">
    <source>
        <dbReference type="Proteomes" id="UP000286260"/>
    </source>
</evidence>
<dbReference type="InterPro" id="IPR000182">
    <property type="entry name" value="GNAT_dom"/>
</dbReference>
<name>A0A3E4ZLR8_9BACT</name>
<dbReference type="CDD" id="cd04301">
    <property type="entry name" value="NAT_SF"/>
    <property type="match status" value="1"/>
</dbReference>
<dbReference type="RefSeq" id="WP_119216204.1">
    <property type="nucleotide sequence ID" value="NZ_JADMWD010000019.1"/>
</dbReference>
<dbReference type="PROSITE" id="PS51186">
    <property type="entry name" value="GNAT"/>
    <property type="match status" value="1"/>
</dbReference>
<dbReference type="GO" id="GO:0019290">
    <property type="term" value="P:siderophore biosynthetic process"/>
    <property type="evidence" value="ECO:0007669"/>
    <property type="project" value="InterPro"/>
</dbReference>
<gene>
    <name evidence="2" type="ORF">DW828_10100</name>
</gene>
<organism evidence="2 3">
    <name type="scientific">Parabacteroides merdae</name>
    <dbReference type="NCBI Taxonomy" id="46503"/>
    <lineage>
        <taxon>Bacteria</taxon>
        <taxon>Pseudomonadati</taxon>
        <taxon>Bacteroidota</taxon>
        <taxon>Bacteroidia</taxon>
        <taxon>Bacteroidales</taxon>
        <taxon>Tannerellaceae</taxon>
        <taxon>Parabacteroides</taxon>
    </lineage>
</organism>
<keyword evidence="2" id="KW-0808">Transferase</keyword>
<dbReference type="InterPro" id="IPR016181">
    <property type="entry name" value="Acyl_CoA_acyltransferase"/>
</dbReference>
<dbReference type="SMART" id="SM01006">
    <property type="entry name" value="AlcB"/>
    <property type="match status" value="1"/>
</dbReference>
<reference evidence="2 3" key="1">
    <citation type="submission" date="2018-08" db="EMBL/GenBank/DDBJ databases">
        <title>A genome reference for cultivated species of the human gut microbiota.</title>
        <authorList>
            <person name="Zou Y."/>
            <person name="Xue W."/>
            <person name="Luo G."/>
        </authorList>
    </citation>
    <scope>NUCLEOTIDE SEQUENCE [LARGE SCALE GENOMIC DNA]</scope>
    <source>
        <strain evidence="2 3">AM34-17</strain>
    </source>
</reference>
<sequence length="177" mass="20366">MNLLQNKTVCLRAPEPEDLELLYSWENNPEWWEIGNTLAPYSRYLLKEYIAESHRGIFDLKQLRLMIDLCSTGATVGMLDLYDFDPHHRRAGVGILVDPLYQKNGLATEALELLAEYAFSYLKLHQLFVHIPIDNEPSKALFARCGFTVTGILTDWITTKDGYSDVLTMQKINERNL</sequence>
<dbReference type="EMBL" id="QSII01000012">
    <property type="protein sequence ID" value="RHC85057.1"/>
    <property type="molecule type" value="Genomic_DNA"/>
</dbReference>
<dbReference type="PANTHER" id="PTHR43415:SF3">
    <property type="entry name" value="GNAT-FAMILY ACETYLTRANSFERASE"/>
    <property type="match status" value="1"/>
</dbReference>
<proteinExistence type="predicted"/>
<dbReference type="STRING" id="46503.ERS852463_03448"/>
<evidence type="ECO:0000256" key="1">
    <source>
        <dbReference type="ARBA" id="ARBA00004924"/>
    </source>
</evidence>
<dbReference type="SUPFAM" id="SSF55729">
    <property type="entry name" value="Acyl-CoA N-acyltransferases (Nat)"/>
    <property type="match status" value="1"/>
</dbReference>